<dbReference type="InterPro" id="IPR001845">
    <property type="entry name" value="HTH_ArsR_DNA-bd_dom"/>
</dbReference>
<dbReference type="CDD" id="cd00090">
    <property type="entry name" value="HTH_ARSR"/>
    <property type="match status" value="1"/>
</dbReference>
<gene>
    <name evidence="4" type="ORF">JJQ90_01520</name>
</gene>
<feature type="domain" description="HTH iclR-type" evidence="2">
    <location>
        <begin position="21"/>
        <end position="83"/>
    </location>
</feature>
<dbReference type="PANTHER" id="PTHR30136:SF8">
    <property type="entry name" value="TRANSCRIPTIONAL REGULATORY PROTEIN"/>
    <property type="match status" value="1"/>
</dbReference>
<evidence type="ECO:0000313" key="4">
    <source>
        <dbReference type="EMBL" id="MBU8542363.1"/>
    </source>
</evidence>
<dbReference type="SMART" id="SM00418">
    <property type="entry name" value="HTH_ARSR"/>
    <property type="match status" value="1"/>
</dbReference>
<reference evidence="4 5" key="1">
    <citation type="submission" date="2021-01" db="EMBL/GenBank/DDBJ databases">
        <title>Roseomonas sp. nov, a bacterium isolated from an oil production mixture in Yumen Oilfield.</title>
        <authorList>
            <person name="Wu D."/>
        </authorList>
    </citation>
    <scope>NUCLEOTIDE SEQUENCE [LARGE SCALE GENOMIC DNA]</scope>
    <source>
        <strain evidence="4 5">ROY-5-3</strain>
    </source>
</reference>
<evidence type="ECO:0000259" key="2">
    <source>
        <dbReference type="PROSITE" id="PS51077"/>
    </source>
</evidence>
<dbReference type="EMBL" id="JAERQM010000001">
    <property type="protein sequence ID" value="MBU8542363.1"/>
    <property type="molecule type" value="Genomic_DNA"/>
</dbReference>
<dbReference type="PROSITE" id="PS51077">
    <property type="entry name" value="HTH_ICLR"/>
    <property type="match status" value="1"/>
</dbReference>
<dbReference type="Pfam" id="PF01614">
    <property type="entry name" value="IclR_C"/>
    <property type="match status" value="1"/>
</dbReference>
<organism evidence="4 5">
    <name type="scientific">Falsiroseomonas oleicola</name>
    <dbReference type="NCBI Taxonomy" id="2801474"/>
    <lineage>
        <taxon>Bacteria</taxon>
        <taxon>Pseudomonadati</taxon>
        <taxon>Pseudomonadota</taxon>
        <taxon>Alphaproteobacteria</taxon>
        <taxon>Acetobacterales</taxon>
        <taxon>Roseomonadaceae</taxon>
        <taxon>Falsiroseomonas</taxon>
    </lineage>
</organism>
<dbReference type="Proteomes" id="UP000689967">
    <property type="component" value="Unassembled WGS sequence"/>
</dbReference>
<sequence>MTSQRKATSGEDGTEEGTAAVRSVLMAVRVLEAMALAGGPLRVSDLARHLSEPKGRVHRHLVTLRLAGLVAQEETTERYHLTWRMFQIGQAAGEQFDLKRVAEPAMHRLRDTVGQSVLLAVPTGGDPLVVHALEAPNKVLISVQPGNRPPAHCSAQGRIMLAFGPAEALARALAGPLEPLTAHSLTDPAALRARLELVRERLWETAPQEALLGINVLAAPIFAAGEMLVGSLGLVGSVQFVQDPPDGAMLAALQEAAGEVSTRLGATRFQRASGGTKSRQ</sequence>
<name>A0ABS6H3R6_9PROT</name>
<evidence type="ECO:0000259" key="3">
    <source>
        <dbReference type="PROSITE" id="PS51078"/>
    </source>
</evidence>
<dbReference type="Pfam" id="PF09339">
    <property type="entry name" value="HTH_IclR"/>
    <property type="match status" value="1"/>
</dbReference>
<protein>
    <submittedName>
        <fullName evidence="4">IclR family transcriptional regulator</fullName>
    </submittedName>
</protein>
<dbReference type="PANTHER" id="PTHR30136">
    <property type="entry name" value="HELIX-TURN-HELIX TRANSCRIPTIONAL REGULATOR, ICLR FAMILY"/>
    <property type="match status" value="1"/>
</dbReference>
<dbReference type="InterPro" id="IPR050707">
    <property type="entry name" value="HTH_MetabolicPath_Reg"/>
</dbReference>
<feature type="domain" description="IclR-ED" evidence="3">
    <location>
        <begin position="84"/>
        <end position="266"/>
    </location>
</feature>
<dbReference type="InterPro" id="IPR005471">
    <property type="entry name" value="Tscrpt_reg_IclR_N"/>
</dbReference>
<proteinExistence type="predicted"/>
<dbReference type="SMART" id="SM00346">
    <property type="entry name" value="HTH_ICLR"/>
    <property type="match status" value="1"/>
</dbReference>
<evidence type="ECO:0000256" key="1">
    <source>
        <dbReference type="ARBA" id="ARBA00023125"/>
    </source>
</evidence>
<dbReference type="InterPro" id="IPR014757">
    <property type="entry name" value="Tscrpt_reg_IclR_C"/>
</dbReference>
<dbReference type="InterPro" id="IPR011991">
    <property type="entry name" value="ArsR-like_HTH"/>
</dbReference>
<comment type="caution">
    <text evidence="4">The sequence shown here is derived from an EMBL/GenBank/DDBJ whole genome shotgun (WGS) entry which is preliminary data.</text>
</comment>
<keyword evidence="1" id="KW-0238">DNA-binding</keyword>
<dbReference type="RefSeq" id="WP_216872704.1">
    <property type="nucleotide sequence ID" value="NZ_JAERQM010000001.1"/>
</dbReference>
<dbReference type="PROSITE" id="PS51078">
    <property type="entry name" value="ICLR_ED"/>
    <property type="match status" value="1"/>
</dbReference>
<keyword evidence="5" id="KW-1185">Reference proteome</keyword>
<accession>A0ABS6H3R6</accession>
<evidence type="ECO:0000313" key="5">
    <source>
        <dbReference type="Proteomes" id="UP000689967"/>
    </source>
</evidence>